<proteinExistence type="predicted"/>
<dbReference type="AlphaFoldDB" id="A0A9W7KMM2"/>
<dbReference type="Proteomes" id="UP000480854">
    <property type="component" value="Unassembled WGS sequence"/>
</dbReference>
<name>A0A9W7KMM2_9PROT</name>
<dbReference type="EMBL" id="QOKW01000074">
    <property type="protein sequence ID" value="KAA0675631.1"/>
    <property type="molecule type" value="Genomic_DNA"/>
</dbReference>
<reference evidence="2 3" key="1">
    <citation type="submission" date="2018-07" db="EMBL/GenBank/DDBJ databases">
        <title>Genome sequence of Azospirillum sp. ATCC 49961.</title>
        <authorList>
            <person name="Sant'Anna F.H."/>
            <person name="Baldani J.I."/>
            <person name="Zilli J.E."/>
            <person name="Reis V.M."/>
            <person name="Hartmann A."/>
            <person name="Cruz L."/>
            <person name="de Souza E.M."/>
            <person name="de Oliveira Pedrosa F."/>
            <person name="Passaglia L.M.P."/>
        </authorList>
    </citation>
    <scope>NUCLEOTIDE SEQUENCE [LARGE SCALE GENOMIC DNA]</scope>
    <source>
        <strain evidence="2 3">ATCC 49961</strain>
    </source>
</reference>
<protein>
    <submittedName>
        <fullName evidence="2">Uncharacterized protein</fullName>
    </submittedName>
</protein>
<accession>A0A9W7KMM2</accession>
<evidence type="ECO:0000256" key="1">
    <source>
        <dbReference type="SAM" id="MobiDB-lite"/>
    </source>
</evidence>
<gene>
    <name evidence="2" type="ORF">DS843_30735</name>
</gene>
<sequence>MTASAHLLHSGKAVRPPAQSPASNSMGFSVGFLRQPAALPGINMIAPIALQILTRHPLTPLSCDQRNIS</sequence>
<feature type="region of interest" description="Disordered" evidence="1">
    <location>
        <begin position="1"/>
        <end position="26"/>
    </location>
</feature>
<keyword evidence="3" id="KW-1185">Reference proteome</keyword>
<organism evidence="2 3">
    <name type="scientific">Roseomonas genomospecies 6</name>
    <dbReference type="NCBI Taxonomy" id="214106"/>
    <lineage>
        <taxon>Bacteria</taxon>
        <taxon>Pseudomonadati</taxon>
        <taxon>Pseudomonadota</taxon>
        <taxon>Alphaproteobacteria</taxon>
        <taxon>Acetobacterales</taxon>
        <taxon>Roseomonadaceae</taxon>
        <taxon>Roseomonas</taxon>
    </lineage>
</organism>
<evidence type="ECO:0000313" key="3">
    <source>
        <dbReference type="Proteomes" id="UP000480854"/>
    </source>
</evidence>
<evidence type="ECO:0000313" key="2">
    <source>
        <dbReference type="EMBL" id="KAA0675631.1"/>
    </source>
</evidence>
<comment type="caution">
    <text evidence="2">The sequence shown here is derived from an EMBL/GenBank/DDBJ whole genome shotgun (WGS) entry which is preliminary data.</text>
</comment>
<dbReference type="OrthoDB" id="7306914at2"/>